<reference evidence="10" key="1">
    <citation type="submission" date="2016-10" db="EMBL/GenBank/DDBJ databases">
        <title>Sequence of Gallionella enrichment culture.</title>
        <authorList>
            <person name="Poehlein A."/>
            <person name="Muehling M."/>
            <person name="Daniel R."/>
        </authorList>
    </citation>
    <scope>NUCLEOTIDE SEQUENCE</scope>
</reference>
<feature type="transmembrane region" description="Helical" evidence="7">
    <location>
        <begin position="402"/>
        <end position="419"/>
    </location>
</feature>
<keyword evidence="10" id="KW-0449">Lipoprotein</keyword>
<feature type="transmembrane region" description="Helical" evidence="7">
    <location>
        <begin position="338"/>
        <end position="365"/>
    </location>
</feature>
<evidence type="ECO:0000256" key="3">
    <source>
        <dbReference type="ARBA" id="ARBA00022475"/>
    </source>
</evidence>
<dbReference type="EMBL" id="MLJW01000721">
    <property type="protein sequence ID" value="OIQ83241.1"/>
    <property type="molecule type" value="Genomic_DNA"/>
</dbReference>
<keyword evidence="6 7" id="KW-0472">Membrane</keyword>
<dbReference type="InterPro" id="IPR003838">
    <property type="entry name" value="ABC3_permease_C"/>
</dbReference>
<dbReference type="GO" id="GO:0042953">
    <property type="term" value="P:lipoprotein transport"/>
    <property type="evidence" value="ECO:0007669"/>
    <property type="project" value="InterPro"/>
</dbReference>
<feature type="transmembrane region" description="Helical" evidence="7">
    <location>
        <begin position="293"/>
        <end position="317"/>
    </location>
</feature>
<keyword evidence="3" id="KW-1003">Cell membrane</keyword>
<dbReference type="PANTHER" id="PTHR30489">
    <property type="entry name" value="LIPOPROTEIN-RELEASING SYSTEM TRANSMEMBRANE PROTEIN LOLE"/>
    <property type="match status" value="1"/>
</dbReference>
<evidence type="ECO:0000259" key="9">
    <source>
        <dbReference type="Pfam" id="PF12704"/>
    </source>
</evidence>
<dbReference type="InterPro" id="IPR011925">
    <property type="entry name" value="LolCE_TM"/>
</dbReference>
<dbReference type="GO" id="GO:0044874">
    <property type="term" value="P:lipoprotein localization to outer membrane"/>
    <property type="evidence" value="ECO:0007669"/>
    <property type="project" value="TreeGrafter"/>
</dbReference>
<dbReference type="AlphaFoldDB" id="A0A1J5QI73"/>
<keyword evidence="5 7" id="KW-1133">Transmembrane helix</keyword>
<comment type="caution">
    <text evidence="10">The sequence shown here is derived from an EMBL/GenBank/DDBJ whole genome shotgun (WGS) entry which is preliminary data.</text>
</comment>
<evidence type="ECO:0000313" key="10">
    <source>
        <dbReference type="EMBL" id="OIQ83241.1"/>
    </source>
</evidence>
<keyword evidence="4 7" id="KW-0812">Transmembrane</keyword>
<accession>A0A1J5QI73</accession>
<evidence type="ECO:0000256" key="4">
    <source>
        <dbReference type="ARBA" id="ARBA00022692"/>
    </source>
</evidence>
<dbReference type="InterPro" id="IPR025857">
    <property type="entry name" value="MacB_PCD"/>
</dbReference>
<evidence type="ECO:0000256" key="7">
    <source>
        <dbReference type="SAM" id="Phobius"/>
    </source>
</evidence>
<proteinExistence type="predicted"/>
<feature type="transmembrane region" description="Helical" evidence="7">
    <location>
        <begin position="43"/>
        <end position="69"/>
    </location>
</feature>
<dbReference type="PANTHER" id="PTHR30489:SF0">
    <property type="entry name" value="LIPOPROTEIN-RELEASING SYSTEM TRANSMEMBRANE PROTEIN LOLE"/>
    <property type="match status" value="1"/>
</dbReference>
<evidence type="ECO:0000256" key="2">
    <source>
        <dbReference type="ARBA" id="ARBA00022448"/>
    </source>
</evidence>
<sequence>MLEIAQTVNFAPMSTSTPSGLPFELLIGWRYTRAGRRTRRNGFISFISFISVAGIALGVAALIVVISVMNGFQKDVRDRMLNVIPHIQVFSVDGGPLTDWRGVARVVQRNPAVTGVAPFVSGQALLAQGNQLFGVLAWGIEPQEEDKVSAIATHMVAGSLAALKPGSFSVVLGNELAQRLGVGIGDQVTMVVPSGSLTPAGMIPRLRTLRVVGVFNVGHYEYDSTLALLNMDDAAKLFLSGGPTGLRVQTRSIDDAPAVAQALQTTLPANLVAQPWTEQNRTWFEAVVIEKRMMFIILAMIVAVAAFNLVSTLVMTVTDKQSDIAILRTQGASPRSIMGIFIVQGAITGVIGVLSGVLLGCLIAFNIDPIVSFLEWVFHTQFLPRSVYLIHKMPSDPRASDILTITVVALVLSLLATLYPSWRASRVQPAVALRYE</sequence>
<evidence type="ECO:0000259" key="8">
    <source>
        <dbReference type="Pfam" id="PF02687"/>
    </source>
</evidence>
<gene>
    <name evidence="10" type="primary">lolC_4</name>
    <name evidence="10" type="ORF">GALL_349660</name>
</gene>
<feature type="domain" description="ABC3 transporter permease C-terminal" evidence="8">
    <location>
        <begin position="295"/>
        <end position="429"/>
    </location>
</feature>
<dbReference type="NCBIfam" id="TIGR02212">
    <property type="entry name" value="lolCE"/>
    <property type="match status" value="1"/>
</dbReference>
<keyword evidence="2" id="KW-0813">Transport</keyword>
<name>A0A1J5QI73_9ZZZZ</name>
<evidence type="ECO:0000256" key="1">
    <source>
        <dbReference type="ARBA" id="ARBA00004651"/>
    </source>
</evidence>
<feature type="domain" description="MacB-like periplasmic core" evidence="9">
    <location>
        <begin position="48"/>
        <end position="265"/>
    </location>
</feature>
<organism evidence="10">
    <name type="scientific">mine drainage metagenome</name>
    <dbReference type="NCBI Taxonomy" id="410659"/>
    <lineage>
        <taxon>unclassified sequences</taxon>
        <taxon>metagenomes</taxon>
        <taxon>ecological metagenomes</taxon>
    </lineage>
</organism>
<dbReference type="GO" id="GO:0098797">
    <property type="term" value="C:plasma membrane protein complex"/>
    <property type="evidence" value="ECO:0007669"/>
    <property type="project" value="TreeGrafter"/>
</dbReference>
<dbReference type="Pfam" id="PF02687">
    <property type="entry name" value="FtsX"/>
    <property type="match status" value="1"/>
</dbReference>
<evidence type="ECO:0000256" key="5">
    <source>
        <dbReference type="ARBA" id="ARBA00022989"/>
    </source>
</evidence>
<dbReference type="Pfam" id="PF12704">
    <property type="entry name" value="MacB_PCD"/>
    <property type="match status" value="1"/>
</dbReference>
<protein>
    <submittedName>
        <fullName evidence="10">Lipoprotein-releasing system transmembrane protein LolC</fullName>
    </submittedName>
</protein>
<dbReference type="InterPro" id="IPR051447">
    <property type="entry name" value="Lipoprotein-release_system"/>
</dbReference>
<evidence type="ECO:0000256" key="6">
    <source>
        <dbReference type="ARBA" id="ARBA00023136"/>
    </source>
</evidence>
<comment type="subcellular location">
    <subcellularLocation>
        <location evidence="1">Cell membrane</location>
        <topology evidence="1">Multi-pass membrane protein</topology>
    </subcellularLocation>
</comment>